<dbReference type="EMBL" id="JAYKXP010000121">
    <property type="protein sequence ID" value="KAK7024535.1"/>
    <property type="molecule type" value="Genomic_DNA"/>
</dbReference>
<keyword evidence="2" id="KW-1185">Reference proteome</keyword>
<accession>A0AAW0BDW7</accession>
<name>A0AAW0BDW7_9AGAR</name>
<dbReference type="AlphaFoldDB" id="A0AAW0BDW7"/>
<reference evidence="1 2" key="1">
    <citation type="submission" date="2024-01" db="EMBL/GenBank/DDBJ databases">
        <title>A draft genome for a cacao thread blight-causing isolate of Paramarasmius palmivorus.</title>
        <authorList>
            <person name="Baruah I.K."/>
            <person name="Bukari Y."/>
            <person name="Amoako-Attah I."/>
            <person name="Meinhardt L.W."/>
            <person name="Bailey B.A."/>
            <person name="Cohen S.P."/>
        </authorList>
    </citation>
    <scope>NUCLEOTIDE SEQUENCE [LARGE SCALE GENOMIC DNA]</scope>
    <source>
        <strain evidence="1 2">GH-12</strain>
    </source>
</reference>
<protein>
    <submittedName>
        <fullName evidence="1">Uncharacterized protein</fullName>
    </submittedName>
</protein>
<comment type="caution">
    <text evidence="1">The sequence shown here is derived from an EMBL/GenBank/DDBJ whole genome shotgun (WGS) entry which is preliminary data.</text>
</comment>
<dbReference type="Proteomes" id="UP001383192">
    <property type="component" value="Unassembled WGS sequence"/>
</dbReference>
<organism evidence="1 2">
    <name type="scientific">Paramarasmius palmivorus</name>
    <dbReference type="NCBI Taxonomy" id="297713"/>
    <lineage>
        <taxon>Eukaryota</taxon>
        <taxon>Fungi</taxon>
        <taxon>Dikarya</taxon>
        <taxon>Basidiomycota</taxon>
        <taxon>Agaricomycotina</taxon>
        <taxon>Agaricomycetes</taxon>
        <taxon>Agaricomycetidae</taxon>
        <taxon>Agaricales</taxon>
        <taxon>Marasmiineae</taxon>
        <taxon>Marasmiaceae</taxon>
        <taxon>Paramarasmius</taxon>
    </lineage>
</organism>
<gene>
    <name evidence="1" type="ORF">VNI00_016210</name>
</gene>
<sequence length="533" mass="59179">MKVSSKIARSLVFSGYLSAITGGNSSRCSTPLPKTHISNRLAMTNVFGTRLGDRALRTLLGDIPQATLVTLKARPDRVGLAVQSACTNRLTSIGNFFVGPAHFDELRRLLRQVGACLTGSSAIGTFTVVDFEAPLEISVDKEGVSVLLEFFQRCGYKLRIERDLDGTRTSSPVARDLDDDFADGLFSNRAPYTSTTDDNAYVANTYVLVDDRQREVQLVTAKLSAMEVVLRSKRTMNMNFVTSSEAVMLYPQATLEDRISLDVSDYMGRTASLHSVHFGSEPVVVNPVLSACDVVSKDRDVTIFTRRVGDLLCLVVPLPNMPSPWTMESPSHRTIIYSHSWRLEFNTLTAPCIRTVFLHAPHLRHVYFLAPNVNWELHESLPTSWYHTHATDDFANDSKFVDLLSETYDRLCLPFSPPSRILGVLDRNLSLLKSKHPHIPAYLLPSPAVASALFGIFLDLDACRSGSARNHFHFTVPSDGLSARVSTYVMISIPEEEASSERNELRAEKLYDLDYMALKAEVGKFSALLYISA</sequence>
<proteinExistence type="predicted"/>
<evidence type="ECO:0000313" key="1">
    <source>
        <dbReference type="EMBL" id="KAK7024535.1"/>
    </source>
</evidence>
<evidence type="ECO:0000313" key="2">
    <source>
        <dbReference type="Proteomes" id="UP001383192"/>
    </source>
</evidence>